<reference evidence="1 2" key="1">
    <citation type="submission" date="2020-11" db="EMBL/GenBank/DDBJ databases">
        <authorList>
            <person name="Kim M.K."/>
        </authorList>
    </citation>
    <scope>NUCLEOTIDE SEQUENCE [LARGE SCALE GENOMIC DNA]</scope>
    <source>
        <strain evidence="1 2">BT662</strain>
    </source>
</reference>
<protein>
    <submittedName>
        <fullName evidence="1">Uncharacterized protein</fullName>
    </submittedName>
</protein>
<sequence length="154" mass="17413">MTFEIPGGRHVKANFDQELLSILQDDGLGLPPTSNTTAFMEQFAQQVLAQTGQQMQTDSVTRFLSDLQRYGFLKPIGNVWNAFVINGISWGLRGPTAPQGWQHQLTWSNELPLVISTHFGGATVQRPIRMMDLAKPGYQEQWLMEHLSQMRRIA</sequence>
<comment type="caution">
    <text evidence="1">The sequence shown here is derived from an EMBL/GenBank/DDBJ whole genome shotgun (WGS) entry which is preliminary data.</text>
</comment>
<keyword evidence="2" id="KW-1185">Reference proteome</keyword>
<proteinExistence type="predicted"/>
<dbReference type="Proteomes" id="UP000618931">
    <property type="component" value="Unassembled WGS sequence"/>
</dbReference>
<gene>
    <name evidence="1" type="ORF">I2H31_11680</name>
</gene>
<organism evidence="1 2">
    <name type="scientific">Hymenobacter ruricola</name>
    <dbReference type="NCBI Taxonomy" id="2791023"/>
    <lineage>
        <taxon>Bacteria</taxon>
        <taxon>Pseudomonadati</taxon>
        <taxon>Bacteroidota</taxon>
        <taxon>Cytophagia</taxon>
        <taxon>Cytophagales</taxon>
        <taxon>Hymenobacteraceae</taxon>
        <taxon>Hymenobacter</taxon>
    </lineage>
</organism>
<evidence type="ECO:0000313" key="1">
    <source>
        <dbReference type="EMBL" id="MBF9221762.1"/>
    </source>
</evidence>
<name>A0ABS0I5A8_9BACT</name>
<dbReference type="RefSeq" id="WP_196293221.1">
    <property type="nucleotide sequence ID" value="NZ_JADQDM010000005.1"/>
</dbReference>
<accession>A0ABS0I5A8</accession>
<evidence type="ECO:0000313" key="2">
    <source>
        <dbReference type="Proteomes" id="UP000618931"/>
    </source>
</evidence>
<dbReference type="EMBL" id="JADQDM010000005">
    <property type="protein sequence ID" value="MBF9221762.1"/>
    <property type="molecule type" value="Genomic_DNA"/>
</dbReference>